<dbReference type="CDD" id="cd00093">
    <property type="entry name" value="HTH_XRE"/>
    <property type="match status" value="1"/>
</dbReference>
<evidence type="ECO:0000313" key="2">
    <source>
        <dbReference type="EMBL" id="OAT82236.1"/>
    </source>
</evidence>
<dbReference type="SMART" id="SM00530">
    <property type="entry name" value="HTH_XRE"/>
    <property type="match status" value="1"/>
</dbReference>
<dbReference type="InterPro" id="IPR010982">
    <property type="entry name" value="Lambda_DNA-bd_dom_sf"/>
</dbReference>
<reference evidence="2 3" key="1">
    <citation type="submission" date="2016-04" db="EMBL/GenBank/DDBJ databases">
        <authorList>
            <person name="Evans L.H."/>
            <person name="Alamgir A."/>
            <person name="Owens N."/>
            <person name="Weber N.D."/>
            <person name="Virtaneva K."/>
            <person name="Barbian K."/>
            <person name="Babar A."/>
            <person name="Rosenke K."/>
        </authorList>
    </citation>
    <scope>NUCLEOTIDE SEQUENCE [LARGE SCALE GENOMIC DNA]</scope>
    <source>
        <strain evidence="2 3">LMa1</strain>
    </source>
</reference>
<keyword evidence="3" id="KW-1185">Reference proteome</keyword>
<dbReference type="Gene3D" id="1.10.260.40">
    <property type="entry name" value="lambda repressor-like DNA-binding domains"/>
    <property type="match status" value="1"/>
</dbReference>
<sequence>MFRLTVERERRGWSKTRLAILMEIHPATLGKVERGQLPAFPSYCQKLEEIFGIPADKLFEEVEDKCAKQ</sequence>
<evidence type="ECO:0000259" key="1">
    <source>
        <dbReference type="PROSITE" id="PS50943"/>
    </source>
</evidence>
<dbReference type="Proteomes" id="UP000078532">
    <property type="component" value="Unassembled WGS sequence"/>
</dbReference>
<protein>
    <recommendedName>
        <fullName evidence="1">HTH cro/C1-type domain-containing protein</fullName>
    </recommendedName>
</protein>
<dbReference type="OrthoDB" id="1692255at2"/>
<dbReference type="InterPro" id="IPR001387">
    <property type="entry name" value="Cro/C1-type_HTH"/>
</dbReference>
<dbReference type="GO" id="GO:0003677">
    <property type="term" value="F:DNA binding"/>
    <property type="evidence" value="ECO:0007669"/>
    <property type="project" value="InterPro"/>
</dbReference>
<dbReference type="RefSeq" id="WP_066667676.1">
    <property type="nucleotide sequence ID" value="NZ_LYVF01000137.1"/>
</dbReference>
<gene>
    <name evidence="2" type="ORF">A6M21_08690</name>
</gene>
<accession>A0A1B7LF01</accession>
<feature type="domain" description="HTH cro/C1-type" evidence="1">
    <location>
        <begin position="4"/>
        <end position="58"/>
    </location>
</feature>
<dbReference type="AlphaFoldDB" id="A0A1B7LF01"/>
<organism evidence="2 3">
    <name type="scientific">Desulfotomaculum copahuensis</name>
    <dbReference type="NCBI Taxonomy" id="1838280"/>
    <lineage>
        <taxon>Bacteria</taxon>
        <taxon>Bacillati</taxon>
        <taxon>Bacillota</taxon>
        <taxon>Clostridia</taxon>
        <taxon>Eubacteriales</taxon>
        <taxon>Desulfotomaculaceae</taxon>
        <taxon>Desulfotomaculum</taxon>
    </lineage>
</organism>
<dbReference type="Pfam" id="PF01381">
    <property type="entry name" value="HTH_3"/>
    <property type="match status" value="1"/>
</dbReference>
<comment type="caution">
    <text evidence="2">The sequence shown here is derived from an EMBL/GenBank/DDBJ whole genome shotgun (WGS) entry which is preliminary data.</text>
</comment>
<proteinExistence type="predicted"/>
<dbReference type="EMBL" id="LYVF01000137">
    <property type="protein sequence ID" value="OAT82236.1"/>
    <property type="molecule type" value="Genomic_DNA"/>
</dbReference>
<evidence type="ECO:0000313" key="3">
    <source>
        <dbReference type="Proteomes" id="UP000078532"/>
    </source>
</evidence>
<name>A0A1B7LF01_9FIRM</name>
<dbReference type="SUPFAM" id="SSF47413">
    <property type="entry name" value="lambda repressor-like DNA-binding domains"/>
    <property type="match status" value="1"/>
</dbReference>
<dbReference type="PROSITE" id="PS50943">
    <property type="entry name" value="HTH_CROC1"/>
    <property type="match status" value="1"/>
</dbReference>